<dbReference type="EMBL" id="VTET01000001">
    <property type="protein sequence ID" value="TYS74413.1"/>
    <property type="molecule type" value="Genomic_DNA"/>
</dbReference>
<accession>A0A1Y0CPY4</accession>
<dbReference type="GeneID" id="96739471"/>
<dbReference type="RefSeq" id="WP_010194233.1">
    <property type="nucleotide sequence ID" value="NZ_CP020880.1"/>
</dbReference>
<dbReference type="KEGG" id="bhk:B4U37_13695"/>
<gene>
    <name evidence="1" type="ORF">B4U37_13695</name>
    <name evidence="2" type="ORF">FZC75_01545</name>
</gene>
<dbReference type="AlphaFoldDB" id="A0A1Y0CPY4"/>
<reference evidence="1 3" key="1">
    <citation type="submission" date="2017-04" db="EMBL/GenBank/DDBJ databases">
        <title>Complete Genome Sequence of the Bacillus horikoshii 20a strain from Cuatro Cienegas, Coahuila, Mexico.</title>
        <authorList>
            <person name="Zarza E."/>
            <person name="Alcaraz L.D."/>
            <person name="Aguilar-Salinas B."/>
            <person name="Islas A."/>
            <person name="Olmedo-Alvarez G."/>
        </authorList>
    </citation>
    <scope>NUCLEOTIDE SEQUENCE [LARGE SCALE GENOMIC DNA]</scope>
    <source>
        <strain evidence="1 3">20a</strain>
    </source>
</reference>
<dbReference type="EMBL" id="CP020880">
    <property type="protein sequence ID" value="ART77036.1"/>
    <property type="molecule type" value="Genomic_DNA"/>
</dbReference>
<sequence length="82" mass="9313">MSNGGKINSLKNVAQSKTWASFLNHNHPYSLLHWSIGGINHEDKDVWLLQDEVTFEVQEFENLDVAVEWISENMDGITDVLG</sequence>
<dbReference type="Proteomes" id="UP000324517">
    <property type="component" value="Unassembled WGS sequence"/>
</dbReference>
<organism evidence="2 4">
    <name type="scientific">Sutcliffiella horikoshii</name>
    <dbReference type="NCBI Taxonomy" id="79883"/>
    <lineage>
        <taxon>Bacteria</taxon>
        <taxon>Bacillati</taxon>
        <taxon>Bacillota</taxon>
        <taxon>Bacilli</taxon>
        <taxon>Bacillales</taxon>
        <taxon>Bacillaceae</taxon>
        <taxon>Sutcliffiella</taxon>
    </lineage>
</organism>
<reference evidence="2 4" key="2">
    <citation type="submission" date="2019-08" db="EMBL/GenBank/DDBJ databases">
        <title>Bacillus genomes from the desert of Cuatro Cienegas, Coahuila.</title>
        <authorList>
            <person name="Olmedo-Alvarez G."/>
        </authorList>
    </citation>
    <scope>NUCLEOTIDE SEQUENCE [LARGE SCALE GENOMIC DNA]</scope>
    <source>
        <strain evidence="2 4">CH98b_3T</strain>
    </source>
</reference>
<evidence type="ECO:0000313" key="1">
    <source>
        <dbReference type="EMBL" id="ART77036.1"/>
    </source>
</evidence>
<dbReference type="InterPro" id="IPR020157">
    <property type="entry name" value="Uncharacterised_YqkC"/>
</dbReference>
<keyword evidence="3" id="KW-1185">Reference proteome</keyword>
<evidence type="ECO:0000313" key="4">
    <source>
        <dbReference type="Proteomes" id="UP000324517"/>
    </source>
</evidence>
<dbReference type="Proteomes" id="UP000195573">
    <property type="component" value="Chromosome"/>
</dbReference>
<name>A0A1Y0CPY4_9BACI</name>
<evidence type="ECO:0000313" key="2">
    <source>
        <dbReference type="EMBL" id="TYS74413.1"/>
    </source>
</evidence>
<evidence type="ECO:0000313" key="3">
    <source>
        <dbReference type="Proteomes" id="UP000195573"/>
    </source>
</evidence>
<dbReference type="Pfam" id="PF10827">
    <property type="entry name" value="DUF2552"/>
    <property type="match status" value="1"/>
</dbReference>
<proteinExistence type="predicted"/>
<protein>
    <submittedName>
        <fullName evidence="2">DUF2552 domain-containing protein</fullName>
    </submittedName>
</protein>
<dbReference type="OrthoDB" id="2893663at2"/>